<feature type="domain" description="Acyl-CoA dehydrogenase C-terminal" evidence="4">
    <location>
        <begin position="251"/>
        <end position="377"/>
    </location>
</feature>
<dbReference type="PIRSF" id="PIRSF016578">
    <property type="entry name" value="HsaA"/>
    <property type="match status" value="1"/>
</dbReference>
<reference evidence="5 6" key="1">
    <citation type="journal article" date="2019" name="Int. J. Syst. Evol. Microbiol.">
        <title>The Global Catalogue of Microorganisms (GCM) 10K type strain sequencing project: providing services to taxonomists for standard genome sequencing and annotation.</title>
        <authorList>
            <consortium name="The Broad Institute Genomics Platform"/>
            <consortium name="The Broad Institute Genome Sequencing Center for Infectious Disease"/>
            <person name="Wu L."/>
            <person name="Ma J."/>
        </authorList>
    </citation>
    <scope>NUCLEOTIDE SEQUENCE [LARGE SCALE GENOMIC DNA]</scope>
    <source>
        <strain evidence="5 6">JCM 9933</strain>
    </source>
</reference>
<dbReference type="Gene3D" id="1.10.540.10">
    <property type="entry name" value="Acyl-CoA dehydrogenase/oxidase, N-terminal domain"/>
    <property type="match status" value="1"/>
</dbReference>
<dbReference type="Gene3D" id="2.40.110.10">
    <property type="entry name" value="Butyryl-CoA Dehydrogenase, subunit A, domain 2"/>
    <property type="match status" value="1"/>
</dbReference>
<dbReference type="InterPro" id="IPR046373">
    <property type="entry name" value="Acyl-CoA_Oxase/DH_mid-dom_sf"/>
</dbReference>
<feature type="region of interest" description="Disordered" evidence="2">
    <location>
        <begin position="1"/>
        <end position="20"/>
    </location>
</feature>
<evidence type="ECO:0000256" key="2">
    <source>
        <dbReference type="SAM" id="MobiDB-lite"/>
    </source>
</evidence>
<dbReference type="SUPFAM" id="SSF47203">
    <property type="entry name" value="Acyl-CoA dehydrogenase C-terminal domain-like"/>
    <property type="match status" value="1"/>
</dbReference>
<dbReference type="PANTHER" id="PTHR43884:SF12">
    <property type="entry name" value="ISOVALERYL-COA DEHYDROGENASE, MITOCHONDRIAL-RELATED"/>
    <property type="match status" value="1"/>
</dbReference>
<dbReference type="InterPro" id="IPR037069">
    <property type="entry name" value="AcylCoA_DH/ox_N_sf"/>
</dbReference>
<name>A0ABN1EPQ9_9PROT</name>
<organism evidence="5 6">
    <name type="scientific">Craurococcus roseus</name>
    <dbReference type="NCBI Taxonomy" id="77585"/>
    <lineage>
        <taxon>Bacteria</taxon>
        <taxon>Pseudomonadati</taxon>
        <taxon>Pseudomonadota</taxon>
        <taxon>Alphaproteobacteria</taxon>
        <taxon>Acetobacterales</taxon>
        <taxon>Acetobacteraceae</taxon>
        <taxon>Craurococcus</taxon>
    </lineage>
</organism>
<dbReference type="Proteomes" id="UP001501588">
    <property type="component" value="Unassembled WGS sequence"/>
</dbReference>
<comment type="caution">
    <text evidence="5">The sequence shown here is derived from an EMBL/GenBank/DDBJ whole genome shotgun (WGS) entry which is preliminary data.</text>
</comment>
<dbReference type="SUPFAM" id="SSF56645">
    <property type="entry name" value="Acyl-CoA dehydrogenase NM domain-like"/>
    <property type="match status" value="1"/>
</dbReference>
<evidence type="ECO:0000313" key="6">
    <source>
        <dbReference type="Proteomes" id="UP001501588"/>
    </source>
</evidence>
<protein>
    <submittedName>
        <fullName evidence="5">Acyl-CoA dehydrogenase family protein</fullName>
    </submittedName>
</protein>
<keyword evidence="1" id="KW-0560">Oxidoreductase</keyword>
<dbReference type="Pfam" id="PF08028">
    <property type="entry name" value="Acyl-CoA_dh_2"/>
    <property type="match status" value="1"/>
</dbReference>
<evidence type="ECO:0000259" key="3">
    <source>
        <dbReference type="Pfam" id="PF02771"/>
    </source>
</evidence>
<dbReference type="InterPro" id="IPR036250">
    <property type="entry name" value="AcylCo_DH-like_C"/>
</dbReference>
<evidence type="ECO:0000259" key="4">
    <source>
        <dbReference type="Pfam" id="PF08028"/>
    </source>
</evidence>
<dbReference type="Pfam" id="PF02771">
    <property type="entry name" value="Acyl-CoA_dh_N"/>
    <property type="match status" value="1"/>
</dbReference>
<evidence type="ECO:0000313" key="5">
    <source>
        <dbReference type="EMBL" id="GAA0571198.1"/>
    </source>
</evidence>
<dbReference type="EMBL" id="BAAAFZ010000008">
    <property type="protein sequence ID" value="GAA0571198.1"/>
    <property type="molecule type" value="Genomic_DNA"/>
</dbReference>
<feature type="domain" description="Acyl-CoA dehydrogenase/oxidase N-terminal" evidence="3">
    <location>
        <begin position="35"/>
        <end position="104"/>
    </location>
</feature>
<dbReference type="RefSeq" id="WP_343893787.1">
    <property type="nucleotide sequence ID" value="NZ_BAAAFZ010000008.1"/>
</dbReference>
<keyword evidence="6" id="KW-1185">Reference proteome</keyword>
<evidence type="ECO:0000256" key="1">
    <source>
        <dbReference type="ARBA" id="ARBA00023002"/>
    </source>
</evidence>
<dbReference type="InterPro" id="IPR013107">
    <property type="entry name" value="Acyl-CoA_DH_C"/>
</dbReference>
<dbReference type="PANTHER" id="PTHR43884">
    <property type="entry name" value="ACYL-COA DEHYDROGENASE"/>
    <property type="match status" value="1"/>
</dbReference>
<accession>A0ABN1EPQ9</accession>
<proteinExistence type="predicted"/>
<dbReference type="InterPro" id="IPR009100">
    <property type="entry name" value="AcylCoA_DH/oxidase_NM_dom_sf"/>
</dbReference>
<sequence length="403" mass="43113">MSATVVEAADSIRRGVRPPPDAASRARALAPLLEAAAPRIEARRRLPEDVLAALHAAGLFRTLLPRAYGGEELDPASHVLMLEEVAAADASAAWCLGQGTGCSMAAAYVEPAVARAVWGDDPRAVLAWGMGGAVAKVVEGGYRVSGRWQFASGHGHAAWMGGHCRVQEPDGTIRLGPDGQPVERTMLFRHDAAAWTAAWDVIGLRGTGSDTYAVEGLFVPEACSLQRDTDAERRVDAPLYRFSTTHLYASGFAGVSLGIARGLLDAFVALARDKTPRASAATLRDSAAVQRQTAEAVATLRSARAFLLETLRGCWDHARSGGRLTLDHRAAIRLAATSAIHRAREVGDWAYTEAGATAIFESQPFERRFRDLHAAGQQVQGRASHLEEVGRHLLGLPPNPRFL</sequence>
<dbReference type="Gene3D" id="1.20.140.10">
    <property type="entry name" value="Butyryl-CoA Dehydrogenase, subunit A, domain 3"/>
    <property type="match status" value="1"/>
</dbReference>
<dbReference type="InterPro" id="IPR013786">
    <property type="entry name" value="AcylCoA_DH/ox_N"/>
</dbReference>
<gene>
    <name evidence="5" type="ORF">GCM10009416_07250</name>
</gene>